<name>A0A6A5U1W5_9PLEO</name>
<proteinExistence type="predicted"/>
<protein>
    <recommendedName>
        <fullName evidence="2">PH domain-containing protein</fullName>
    </recommendedName>
</protein>
<dbReference type="InterPro" id="IPR001849">
    <property type="entry name" value="PH_domain"/>
</dbReference>
<dbReference type="PANTHER" id="PTHR37283">
    <property type="entry name" value="PH DOMAIN-CONTAINING PROTEIN YHR131C"/>
    <property type="match status" value="1"/>
</dbReference>
<evidence type="ECO:0000259" key="2">
    <source>
        <dbReference type="PROSITE" id="PS50003"/>
    </source>
</evidence>
<evidence type="ECO:0000256" key="1">
    <source>
        <dbReference type="SAM" id="MobiDB-lite"/>
    </source>
</evidence>
<dbReference type="EMBL" id="ML976986">
    <property type="protein sequence ID" value="KAF1958648.1"/>
    <property type="molecule type" value="Genomic_DNA"/>
</dbReference>
<accession>A0A6A5U1W5</accession>
<feature type="region of interest" description="Disordered" evidence="1">
    <location>
        <begin position="1"/>
        <end position="36"/>
    </location>
</feature>
<dbReference type="Proteomes" id="UP000800035">
    <property type="component" value="Unassembled WGS sequence"/>
</dbReference>
<dbReference type="AlphaFoldDB" id="A0A6A5U1W5"/>
<dbReference type="SMART" id="SM00233">
    <property type="entry name" value="PH"/>
    <property type="match status" value="1"/>
</dbReference>
<feature type="compositionally biased region" description="Polar residues" evidence="1">
    <location>
        <begin position="1"/>
        <end position="12"/>
    </location>
</feature>
<gene>
    <name evidence="3" type="ORF">CC80DRAFT_16342</name>
</gene>
<evidence type="ECO:0000313" key="4">
    <source>
        <dbReference type="Proteomes" id="UP000800035"/>
    </source>
</evidence>
<keyword evidence="4" id="KW-1185">Reference proteome</keyword>
<dbReference type="SUPFAM" id="SSF50729">
    <property type="entry name" value="PH domain-like"/>
    <property type="match status" value="1"/>
</dbReference>
<dbReference type="OrthoDB" id="5865767at2759"/>
<feature type="region of interest" description="Disordered" evidence="1">
    <location>
        <begin position="296"/>
        <end position="371"/>
    </location>
</feature>
<dbReference type="Gene3D" id="2.30.29.30">
    <property type="entry name" value="Pleckstrin-homology domain (PH domain)/Phosphotyrosine-binding domain (PTB)"/>
    <property type="match status" value="1"/>
</dbReference>
<feature type="compositionally biased region" description="Polar residues" evidence="1">
    <location>
        <begin position="443"/>
        <end position="455"/>
    </location>
</feature>
<dbReference type="PROSITE" id="PS50003">
    <property type="entry name" value="PH_DOMAIN"/>
    <property type="match status" value="1"/>
</dbReference>
<feature type="region of interest" description="Disordered" evidence="1">
    <location>
        <begin position="433"/>
        <end position="541"/>
    </location>
</feature>
<sequence>MDLFTELQTTTTRSRRAERHHNSSSQSTPPTYGYHNTFHTHATPVLSSPPSYACATSIETLSWLQSKAQAERAAVRQFPEPPPYTCTVELEGVMGMKSELTCVFLLERNRNWNDVYVILRGTQLNIHRVKIPGILSKNRKPLPGRLIKTYSLQHAEVGVASDFKKGHLTPKSPFAHLIPVASRAKLFETDPHLFEPPREHVLRLRLEADQFLLCANSQEEMLSWSENLCAGIDISPPLEDRCEPRYRSLPRRSRRQRVLDGAHLGDNFDNLSSLEAGRRFIAEQEEIIRQLYPNLANGGRQNTQESSMPSTQGGDPDRDEFDADDVRFPTHSSPASRAVSRNGEGAEDSRPSSSESRYSDPKATPILRPSEAQALRYRRRCAPILLACSPRVSDVVFGNGKRLRINTKETILVGYTLHPPRYDAHRFPKIKRTPKPIEIAPQNDCSKAPPTNSNVERPASPLRGVSDDSINSFGCHLASASSDPGSELVRSAAPSEPPSPTAATQAKSDAARQLTTMGKGRSSEEQQDDTITMTLGVPLII</sequence>
<dbReference type="InterPro" id="IPR011993">
    <property type="entry name" value="PH-like_dom_sf"/>
</dbReference>
<reference evidence="3" key="1">
    <citation type="journal article" date="2020" name="Stud. Mycol.">
        <title>101 Dothideomycetes genomes: a test case for predicting lifestyles and emergence of pathogens.</title>
        <authorList>
            <person name="Haridas S."/>
            <person name="Albert R."/>
            <person name="Binder M."/>
            <person name="Bloem J."/>
            <person name="Labutti K."/>
            <person name="Salamov A."/>
            <person name="Andreopoulos B."/>
            <person name="Baker S."/>
            <person name="Barry K."/>
            <person name="Bills G."/>
            <person name="Bluhm B."/>
            <person name="Cannon C."/>
            <person name="Castanera R."/>
            <person name="Culley D."/>
            <person name="Daum C."/>
            <person name="Ezra D."/>
            <person name="Gonzalez J."/>
            <person name="Henrissat B."/>
            <person name="Kuo A."/>
            <person name="Liang C."/>
            <person name="Lipzen A."/>
            <person name="Lutzoni F."/>
            <person name="Magnuson J."/>
            <person name="Mondo S."/>
            <person name="Nolan M."/>
            <person name="Ohm R."/>
            <person name="Pangilinan J."/>
            <person name="Park H.-J."/>
            <person name="Ramirez L."/>
            <person name="Alfaro M."/>
            <person name="Sun H."/>
            <person name="Tritt A."/>
            <person name="Yoshinaga Y."/>
            <person name="Zwiers L.-H."/>
            <person name="Turgeon B."/>
            <person name="Goodwin S."/>
            <person name="Spatafora J."/>
            <person name="Crous P."/>
            <person name="Grigoriev I."/>
        </authorList>
    </citation>
    <scope>NUCLEOTIDE SEQUENCE</scope>
    <source>
        <strain evidence="3">CBS 675.92</strain>
    </source>
</reference>
<feature type="compositionally biased region" description="Polar residues" evidence="1">
    <location>
        <begin position="299"/>
        <end position="313"/>
    </location>
</feature>
<evidence type="ECO:0000313" key="3">
    <source>
        <dbReference type="EMBL" id="KAF1958648.1"/>
    </source>
</evidence>
<feature type="domain" description="PH" evidence="2">
    <location>
        <begin position="87"/>
        <end position="233"/>
    </location>
</feature>
<dbReference type="PANTHER" id="PTHR37283:SF1">
    <property type="entry name" value="PH DOMAIN-CONTAINING PROTEIN YHR131C"/>
    <property type="match status" value="1"/>
</dbReference>
<organism evidence="3 4">
    <name type="scientific">Byssothecium circinans</name>
    <dbReference type="NCBI Taxonomy" id="147558"/>
    <lineage>
        <taxon>Eukaryota</taxon>
        <taxon>Fungi</taxon>
        <taxon>Dikarya</taxon>
        <taxon>Ascomycota</taxon>
        <taxon>Pezizomycotina</taxon>
        <taxon>Dothideomycetes</taxon>
        <taxon>Pleosporomycetidae</taxon>
        <taxon>Pleosporales</taxon>
        <taxon>Massarineae</taxon>
        <taxon>Massarinaceae</taxon>
        <taxon>Byssothecium</taxon>
    </lineage>
</organism>